<gene>
    <name evidence="1" type="ORF">KP509_22G037200</name>
</gene>
<reference evidence="1" key="1">
    <citation type="submission" date="2021-08" db="EMBL/GenBank/DDBJ databases">
        <title>WGS assembly of Ceratopteris richardii.</title>
        <authorList>
            <person name="Marchant D.B."/>
            <person name="Chen G."/>
            <person name="Jenkins J."/>
            <person name="Shu S."/>
            <person name="Leebens-Mack J."/>
            <person name="Grimwood J."/>
            <person name="Schmutz J."/>
            <person name="Soltis P."/>
            <person name="Soltis D."/>
            <person name="Chen Z.-H."/>
        </authorList>
    </citation>
    <scope>NUCLEOTIDE SEQUENCE</scope>
    <source>
        <strain evidence="1">Whitten #5841</strain>
        <tissue evidence="1">Leaf</tissue>
    </source>
</reference>
<dbReference type="CDD" id="cd00298">
    <property type="entry name" value="ACD_sHsps_p23-like"/>
    <property type="match status" value="1"/>
</dbReference>
<proteinExistence type="predicted"/>
<dbReference type="OrthoDB" id="1922291at2759"/>
<accession>A0A8T2S7A7</accession>
<dbReference type="OMA" id="HEAPNCF"/>
<evidence type="ECO:0000313" key="1">
    <source>
        <dbReference type="EMBL" id="KAH7306919.1"/>
    </source>
</evidence>
<protein>
    <recommendedName>
        <fullName evidence="3">SHSP domain-containing protein</fullName>
    </recommendedName>
</protein>
<name>A0A8T2S7A7_CERRI</name>
<dbReference type="PANTHER" id="PTHR33879:SF3">
    <property type="entry name" value="17.6 KDA CLASS II HEAT SHOCK PROTEIN-RELATED"/>
    <property type="match status" value="1"/>
</dbReference>
<sequence>MVESDNNRIAVSYDIGGALRPAGALTGASRARRLRRQPHLFSRQLELPVGADSAVQVQESPFSFTFKVTLPPPLPRIDNIRAQVIHIAPDVTKVCVQGAQIATAHLDELDLPHWRIRLPASSIPEASTASCDSSGLLVLTIPKLESAQGDLPSIVRSLPIDPKNNIFCSSE</sequence>
<dbReference type="PANTHER" id="PTHR33879">
    <property type="entry name" value="17.6 KDA CLASS II HEAT SHOCK PROTEIN-RELATED"/>
    <property type="match status" value="1"/>
</dbReference>
<keyword evidence="2" id="KW-1185">Reference proteome</keyword>
<dbReference type="Proteomes" id="UP000825935">
    <property type="component" value="Chromosome 22"/>
</dbReference>
<evidence type="ECO:0000313" key="2">
    <source>
        <dbReference type="Proteomes" id="UP000825935"/>
    </source>
</evidence>
<evidence type="ECO:0008006" key="3">
    <source>
        <dbReference type="Google" id="ProtNLM"/>
    </source>
</evidence>
<organism evidence="1 2">
    <name type="scientific">Ceratopteris richardii</name>
    <name type="common">Triangle waterfern</name>
    <dbReference type="NCBI Taxonomy" id="49495"/>
    <lineage>
        <taxon>Eukaryota</taxon>
        <taxon>Viridiplantae</taxon>
        <taxon>Streptophyta</taxon>
        <taxon>Embryophyta</taxon>
        <taxon>Tracheophyta</taxon>
        <taxon>Polypodiopsida</taxon>
        <taxon>Polypodiidae</taxon>
        <taxon>Polypodiales</taxon>
        <taxon>Pteridineae</taxon>
        <taxon>Pteridaceae</taxon>
        <taxon>Parkerioideae</taxon>
        <taxon>Ceratopteris</taxon>
    </lineage>
</organism>
<dbReference type="EMBL" id="CM035427">
    <property type="protein sequence ID" value="KAH7306919.1"/>
    <property type="molecule type" value="Genomic_DNA"/>
</dbReference>
<dbReference type="AlphaFoldDB" id="A0A8T2S7A7"/>
<comment type="caution">
    <text evidence="1">The sequence shown here is derived from an EMBL/GenBank/DDBJ whole genome shotgun (WGS) entry which is preliminary data.</text>
</comment>